<feature type="domain" description="Bacterial alpha-L-rhamnosidase N-terminal" evidence="1">
    <location>
        <begin position="42"/>
        <end position="194"/>
    </location>
</feature>
<dbReference type="Pfam" id="PF08531">
    <property type="entry name" value="Bac_rhamnosid_N"/>
    <property type="match status" value="1"/>
</dbReference>
<organism evidence="4 5">
    <name type="scientific">Paenibacillus antri</name>
    <dbReference type="NCBI Taxonomy" id="2582848"/>
    <lineage>
        <taxon>Bacteria</taxon>
        <taxon>Bacillati</taxon>
        <taxon>Bacillota</taxon>
        <taxon>Bacilli</taxon>
        <taxon>Bacillales</taxon>
        <taxon>Paenibacillaceae</taxon>
        <taxon>Paenibacillus</taxon>
    </lineage>
</organism>
<dbReference type="Gene3D" id="1.50.10.10">
    <property type="match status" value="1"/>
</dbReference>
<dbReference type="InterPro" id="IPR013737">
    <property type="entry name" value="Bac_rhamnosid_N"/>
</dbReference>
<dbReference type="CDD" id="cd02795">
    <property type="entry name" value="CBM6-CBM35-CBM36_like"/>
    <property type="match status" value="1"/>
</dbReference>
<dbReference type="PANTHER" id="PTHR34987:SF2">
    <property type="entry name" value="B, PUTATIVE (AFU_ORTHOLOGUE AFUA_7G05040)-RELATED"/>
    <property type="match status" value="1"/>
</dbReference>
<dbReference type="Gene3D" id="2.60.120.260">
    <property type="entry name" value="Galactose-binding domain-like"/>
    <property type="match status" value="2"/>
</dbReference>
<dbReference type="InterPro" id="IPR012341">
    <property type="entry name" value="6hp_glycosidase-like_sf"/>
</dbReference>
<protein>
    <recommendedName>
        <fullName evidence="6">Alpha-L-rhamnosidase</fullName>
    </recommendedName>
</protein>
<evidence type="ECO:0008006" key="6">
    <source>
        <dbReference type="Google" id="ProtNLM"/>
    </source>
</evidence>
<evidence type="ECO:0000259" key="2">
    <source>
        <dbReference type="Pfam" id="PF17389"/>
    </source>
</evidence>
<dbReference type="InterPro" id="IPR035396">
    <property type="entry name" value="Bac_rhamnosid6H"/>
</dbReference>
<dbReference type="Proteomes" id="UP000309676">
    <property type="component" value="Unassembled WGS sequence"/>
</dbReference>
<dbReference type="SUPFAM" id="SSF48208">
    <property type="entry name" value="Six-hairpin glycosidases"/>
    <property type="match status" value="1"/>
</dbReference>
<dbReference type="Pfam" id="PF17389">
    <property type="entry name" value="Bac_rhamnosid6H"/>
    <property type="match status" value="1"/>
</dbReference>
<evidence type="ECO:0000313" key="5">
    <source>
        <dbReference type="Proteomes" id="UP000309676"/>
    </source>
</evidence>
<accession>A0A5R9G4G1</accession>
<dbReference type="OrthoDB" id="9815108at2"/>
<dbReference type="InterPro" id="IPR008979">
    <property type="entry name" value="Galactose-bd-like_sf"/>
</dbReference>
<feature type="domain" description="Alpha-L-rhamnosidase six-hairpin glycosidase" evidence="2">
    <location>
        <begin position="369"/>
        <end position="628"/>
    </location>
</feature>
<dbReference type="AlphaFoldDB" id="A0A5R9G4G1"/>
<evidence type="ECO:0000259" key="3">
    <source>
        <dbReference type="Pfam" id="PF17390"/>
    </source>
</evidence>
<dbReference type="RefSeq" id="WP_138197424.1">
    <property type="nucleotide sequence ID" value="NZ_VCIW01000023.1"/>
</dbReference>
<dbReference type="EMBL" id="VCIW01000023">
    <property type="protein sequence ID" value="TLS49226.1"/>
    <property type="molecule type" value="Genomic_DNA"/>
</dbReference>
<gene>
    <name evidence="4" type="ORF">FE782_26735</name>
</gene>
<dbReference type="InterPro" id="IPR008928">
    <property type="entry name" value="6-hairpin_glycosidase_sf"/>
</dbReference>
<dbReference type="SUPFAM" id="SSF49785">
    <property type="entry name" value="Galactose-binding domain-like"/>
    <property type="match status" value="1"/>
</dbReference>
<dbReference type="Gene3D" id="2.60.420.10">
    <property type="entry name" value="Maltose phosphorylase, domain 3"/>
    <property type="match status" value="1"/>
</dbReference>
<reference evidence="4 5" key="1">
    <citation type="submission" date="2019-05" db="EMBL/GenBank/DDBJ databases">
        <authorList>
            <person name="Narsing Rao M.P."/>
            <person name="Li W.J."/>
        </authorList>
    </citation>
    <scope>NUCLEOTIDE SEQUENCE [LARGE SCALE GENOMIC DNA]</scope>
    <source>
        <strain evidence="4 5">SYSU_K30003</strain>
    </source>
</reference>
<dbReference type="Pfam" id="PF17390">
    <property type="entry name" value="Bac_rhamnosid_C"/>
    <property type="match status" value="1"/>
</dbReference>
<name>A0A5R9G4G1_9BACL</name>
<evidence type="ECO:0000313" key="4">
    <source>
        <dbReference type="EMBL" id="TLS49226.1"/>
    </source>
</evidence>
<evidence type="ECO:0000259" key="1">
    <source>
        <dbReference type="Pfam" id="PF08531"/>
    </source>
</evidence>
<feature type="domain" description="Alpha-L-rhamnosidase C-terminal" evidence="3">
    <location>
        <begin position="702"/>
        <end position="769"/>
    </location>
</feature>
<proteinExistence type="predicted"/>
<dbReference type="GO" id="GO:0005975">
    <property type="term" value="P:carbohydrate metabolic process"/>
    <property type="evidence" value="ECO:0007669"/>
    <property type="project" value="InterPro"/>
</dbReference>
<keyword evidence="5" id="KW-1185">Reference proteome</keyword>
<dbReference type="InterPro" id="IPR035398">
    <property type="entry name" value="Bac_rhamnosid_C"/>
</dbReference>
<dbReference type="PANTHER" id="PTHR34987">
    <property type="entry name" value="C, PUTATIVE (AFU_ORTHOLOGUE AFUA_3G02880)-RELATED"/>
    <property type="match status" value="1"/>
</dbReference>
<sequence length="794" mass="87724">MENNRKWRASWIWADGPGEDVDVVRFRRAFHLPEDGTYRLNVRVSADSRYRLFVNGALVSVGPAKGDQYTHYYDTVEASSYLRPGRNVIAAVALHYGTGRGPLSVWRSPRGAFLLEGDISDGEGTVGTIDTDAAWTAHRAPQGAFAMQRETFTLFVGGGETVDGRLLPHGWERPEFDASDWQAAKIVSATHDRMFGQLTPWQLAERTIPPMRDDEAPFRELVQGRNGAAALTKTALGGPFEAATVAAGDVARFELDAGEFMSGHVRLELTGGAGATVRVLYSECYEYPPGPRGERNKAVRDDPEGKALYGFEDVYVAFGIGTERHPETYEPLHRRAFRFVALTVEAGEEAVDVRRFSIRRTGYPLDVSASFSSSDASLRPLWDISLNTLRNCMHETYEDTPYYEQMQYELDTRLQALFTYYVSADDRLARKAMYDFHSSLLPSGMLQSRYPSVSPQVIPGFALFWIMMVHDHYRFFGDESLVRMYRPTMDAVLGWFEGRRGPDGLVGAMPEAYWSFVDWTFDWRDTAGAPPAGKDGPLTVYNLMYAASLDMAAELNERTGRRDTAAEYRERAASVRDAVRLRCRSAEGGLFRDGPEAEQYSQHAQIWAVLSGAVAGEEAARLLRTTLADASLAKASYANTYYAFRALASAGAYADSFSMWDAWREQVELHLTAWVEDPVSVRSDCHAWGAMPLHEFPAELLGVKPREPGFAAIELSPTPGPLTSAEGVVATPRGPVRVAWTIDGGEFALRASGPADTPVVVALPNGETRAFDRMDGAGIEVSCAIARSDEEAAG</sequence>
<comment type="caution">
    <text evidence="4">The sequence shown here is derived from an EMBL/GenBank/DDBJ whole genome shotgun (WGS) entry which is preliminary data.</text>
</comment>